<dbReference type="Proteomes" id="UP000003835">
    <property type="component" value="Unassembled WGS sequence"/>
</dbReference>
<dbReference type="InterPro" id="IPR035943">
    <property type="entry name" value="XisI-like_sf"/>
</dbReference>
<accession>B4VLN2</accession>
<gene>
    <name evidence="1" type="ORF">MC7420_492</name>
</gene>
<dbReference type="SUPFAM" id="SSF143847">
    <property type="entry name" value="XisI-like"/>
    <property type="match status" value="1"/>
</dbReference>
<dbReference type="eggNOG" id="ENOG5030CJG">
    <property type="taxonomic scope" value="Bacteria"/>
</dbReference>
<dbReference type="HOGENOM" id="CLU_149829_1_0_3"/>
<proteinExistence type="predicted"/>
<evidence type="ECO:0000313" key="1">
    <source>
        <dbReference type="EMBL" id="EDX77355.1"/>
    </source>
</evidence>
<dbReference type="OrthoDB" id="467081at2"/>
<name>B4VLN2_9CYAN</name>
<organism evidence="1 2">
    <name type="scientific">Coleofasciculus chthonoplastes PCC 7420</name>
    <dbReference type="NCBI Taxonomy" id="118168"/>
    <lineage>
        <taxon>Bacteria</taxon>
        <taxon>Bacillati</taxon>
        <taxon>Cyanobacteriota</taxon>
        <taxon>Cyanophyceae</taxon>
        <taxon>Coleofasciculales</taxon>
        <taxon>Coleofasciculaceae</taxon>
        <taxon>Coleofasciculus</taxon>
    </lineage>
</organism>
<dbReference type="AlphaFoldDB" id="B4VLN2"/>
<dbReference type="Gene3D" id="3.30.310.110">
    <property type="entry name" value="XisI-like"/>
    <property type="match status" value="1"/>
</dbReference>
<dbReference type="STRING" id="118168.MC7420_492"/>
<dbReference type="RefSeq" id="WP_006099467.1">
    <property type="nucleotide sequence ID" value="NZ_DS989844.1"/>
</dbReference>
<dbReference type="InterPro" id="IPR014968">
    <property type="entry name" value="XisI"/>
</dbReference>
<dbReference type="CDD" id="cd16382">
    <property type="entry name" value="XisI-like"/>
    <property type="match status" value="1"/>
</dbReference>
<reference evidence="1 2" key="1">
    <citation type="submission" date="2008-07" db="EMBL/GenBank/DDBJ databases">
        <authorList>
            <person name="Tandeau de Marsac N."/>
            <person name="Ferriera S."/>
            <person name="Johnson J."/>
            <person name="Kravitz S."/>
            <person name="Beeson K."/>
            <person name="Sutton G."/>
            <person name="Rogers Y.-H."/>
            <person name="Friedman R."/>
            <person name="Frazier M."/>
            <person name="Venter J.C."/>
        </authorList>
    </citation>
    <scope>NUCLEOTIDE SEQUENCE [LARGE SCALE GENOMIC DNA]</scope>
    <source>
        <strain evidence="1 2">PCC 7420</strain>
    </source>
</reference>
<keyword evidence="2" id="KW-1185">Reference proteome</keyword>
<evidence type="ECO:0000313" key="2">
    <source>
        <dbReference type="Proteomes" id="UP000003835"/>
    </source>
</evidence>
<sequence length="118" mass="13709">MAIEQYRQYIQNLLSERAERAARQRTAPEYEVQTVFDTQQDYYQLLYVGWRGNKRDFGCILHIDIKGGKIWIQHDGTEEGIANRLVKMGVPKQDIVLAFHEPEVRQLTDFGTGDAITH</sequence>
<dbReference type="EMBL" id="DS989844">
    <property type="protein sequence ID" value="EDX77355.1"/>
    <property type="molecule type" value="Genomic_DNA"/>
</dbReference>
<protein>
    <submittedName>
        <fullName evidence="1">XisI protein</fullName>
    </submittedName>
</protein>
<dbReference type="Pfam" id="PF08869">
    <property type="entry name" value="XisI"/>
    <property type="match status" value="1"/>
</dbReference>